<reference evidence="1 2" key="1">
    <citation type="journal article" date="2023" name="Plants (Basel)">
        <title>Bridging the Gap: Combining Genomics and Transcriptomics Approaches to Understand Stylosanthes scabra, an Orphan Legume from the Brazilian Caatinga.</title>
        <authorList>
            <person name="Ferreira-Neto J.R.C."/>
            <person name="da Silva M.D."/>
            <person name="Binneck E."/>
            <person name="de Melo N.F."/>
            <person name="da Silva R.H."/>
            <person name="de Melo A.L.T.M."/>
            <person name="Pandolfi V."/>
            <person name="Bustamante F.O."/>
            <person name="Brasileiro-Vidal A.C."/>
            <person name="Benko-Iseppon A.M."/>
        </authorList>
    </citation>
    <scope>NUCLEOTIDE SEQUENCE [LARGE SCALE GENOMIC DNA]</scope>
    <source>
        <tissue evidence="1">Leaves</tissue>
    </source>
</reference>
<feature type="non-terminal residue" evidence="1">
    <location>
        <position position="1"/>
    </location>
</feature>
<comment type="caution">
    <text evidence="1">The sequence shown here is derived from an EMBL/GenBank/DDBJ whole genome shotgun (WGS) entry which is preliminary data.</text>
</comment>
<protein>
    <submittedName>
        <fullName evidence="1">Uncharacterized protein</fullName>
    </submittedName>
</protein>
<dbReference type="Proteomes" id="UP001341840">
    <property type="component" value="Unassembled WGS sequence"/>
</dbReference>
<accession>A0ABU6YNJ4</accession>
<sequence>GVLKSGSKDLVVDKESSDWVKRFCGMLWDSQRVVVVCSRMEWVYAWTCPMWSARRSEGKGVSTPMRRVARICVETGLYGGMEDMMATGDMGSVPRICVGYGAYV</sequence>
<name>A0ABU6YNJ4_9FABA</name>
<evidence type="ECO:0000313" key="2">
    <source>
        <dbReference type="Proteomes" id="UP001341840"/>
    </source>
</evidence>
<dbReference type="EMBL" id="JASCZI010242573">
    <property type="protein sequence ID" value="MED6211491.1"/>
    <property type="molecule type" value="Genomic_DNA"/>
</dbReference>
<evidence type="ECO:0000313" key="1">
    <source>
        <dbReference type="EMBL" id="MED6211491.1"/>
    </source>
</evidence>
<keyword evidence="2" id="KW-1185">Reference proteome</keyword>
<gene>
    <name evidence="1" type="ORF">PIB30_074222</name>
</gene>
<proteinExistence type="predicted"/>
<organism evidence="1 2">
    <name type="scientific">Stylosanthes scabra</name>
    <dbReference type="NCBI Taxonomy" id="79078"/>
    <lineage>
        <taxon>Eukaryota</taxon>
        <taxon>Viridiplantae</taxon>
        <taxon>Streptophyta</taxon>
        <taxon>Embryophyta</taxon>
        <taxon>Tracheophyta</taxon>
        <taxon>Spermatophyta</taxon>
        <taxon>Magnoliopsida</taxon>
        <taxon>eudicotyledons</taxon>
        <taxon>Gunneridae</taxon>
        <taxon>Pentapetalae</taxon>
        <taxon>rosids</taxon>
        <taxon>fabids</taxon>
        <taxon>Fabales</taxon>
        <taxon>Fabaceae</taxon>
        <taxon>Papilionoideae</taxon>
        <taxon>50 kb inversion clade</taxon>
        <taxon>dalbergioids sensu lato</taxon>
        <taxon>Dalbergieae</taxon>
        <taxon>Pterocarpus clade</taxon>
        <taxon>Stylosanthes</taxon>
    </lineage>
</organism>